<proteinExistence type="predicted"/>
<dbReference type="Proteomes" id="UP001500689">
    <property type="component" value="Unassembled WGS sequence"/>
</dbReference>
<keyword evidence="2" id="KW-1133">Transmembrane helix</keyword>
<protein>
    <recommendedName>
        <fullName evidence="3">Acyltransferase 3 domain-containing protein</fullName>
    </recommendedName>
</protein>
<keyword evidence="2" id="KW-0812">Transmembrane</keyword>
<dbReference type="Pfam" id="PF01757">
    <property type="entry name" value="Acyl_transf_3"/>
    <property type="match status" value="1"/>
</dbReference>
<dbReference type="InterPro" id="IPR050879">
    <property type="entry name" value="Acyltransferase_3"/>
</dbReference>
<feature type="transmembrane region" description="Helical" evidence="2">
    <location>
        <begin position="334"/>
        <end position="356"/>
    </location>
</feature>
<reference evidence="5" key="1">
    <citation type="journal article" date="2019" name="Int. J. Syst. Evol. Microbiol.">
        <title>The Global Catalogue of Microorganisms (GCM) 10K type strain sequencing project: providing services to taxonomists for standard genome sequencing and annotation.</title>
        <authorList>
            <consortium name="The Broad Institute Genomics Platform"/>
            <consortium name="The Broad Institute Genome Sequencing Center for Infectious Disease"/>
            <person name="Wu L."/>
            <person name="Ma J."/>
        </authorList>
    </citation>
    <scope>NUCLEOTIDE SEQUENCE [LARGE SCALE GENOMIC DNA]</scope>
    <source>
        <strain evidence="5">JCM 16898</strain>
    </source>
</reference>
<organism evidence="4 5">
    <name type="scientific">Amycolatopsis ultiminotia</name>
    <dbReference type="NCBI Taxonomy" id="543629"/>
    <lineage>
        <taxon>Bacteria</taxon>
        <taxon>Bacillati</taxon>
        <taxon>Actinomycetota</taxon>
        <taxon>Actinomycetes</taxon>
        <taxon>Pseudonocardiales</taxon>
        <taxon>Pseudonocardiaceae</taxon>
        <taxon>Amycolatopsis</taxon>
    </lineage>
</organism>
<dbReference type="EMBL" id="BAAAZN010000003">
    <property type="protein sequence ID" value="GAA3535852.1"/>
    <property type="molecule type" value="Genomic_DNA"/>
</dbReference>
<feature type="region of interest" description="Disordered" evidence="1">
    <location>
        <begin position="366"/>
        <end position="553"/>
    </location>
</feature>
<feature type="compositionally biased region" description="Polar residues" evidence="1">
    <location>
        <begin position="425"/>
        <end position="452"/>
    </location>
</feature>
<feature type="transmembrane region" description="Helical" evidence="2">
    <location>
        <begin position="245"/>
        <end position="264"/>
    </location>
</feature>
<keyword evidence="5" id="KW-1185">Reference proteome</keyword>
<gene>
    <name evidence="4" type="ORF">GCM10022222_19400</name>
</gene>
<feature type="transmembrane region" description="Helical" evidence="2">
    <location>
        <begin position="110"/>
        <end position="130"/>
    </location>
</feature>
<name>A0ABP6VLB3_9PSEU</name>
<dbReference type="RefSeq" id="WP_344857688.1">
    <property type="nucleotide sequence ID" value="NZ_BAAAZN010000003.1"/>
</dbReference>
<feature type="transmembrane region" description="Helical" evidence="2">
    <location>
        <begin position="218"/>
        <end position="238"/>
    </location>
</feature>
<feature type="compositionally biased region" description="Basic and acidic residues" evidence="1">
    <location>
        <begin position="522"/>
        <end position="543"/>
    </location>
</feature>
<evidence type="ECO:0000256" key="2">
    <source>
        <dbReference type="SAM" id="Phobius"/>
    </source>
</evidence>
<evidence type="ECO:0000256" key="1">
    <source>
        <dbReference type="SAM" id="MobiDB-lite"/>
    </source>
</evidence>
<dbReference type="PANTHER" id="PTHR23028">
    <property type="entry name" value="ACETYLTRANSFERASE"/>
    <property type="match status" value="1"/>
</dbReference>
<feature type="transmembrane region" description="Helical" evidence="2">
    <location>
        <begin position="313"/>
        <end position="328"/>
    </location>
</feature>
<evidence type="ECO:0000313" key="5">
    <source>
        <dbReference type="Proteomes" id="UP001500689"/>
    </source>
</evidence>
<comment type="caution">
    <text evidence="4">The sequence shown here is derived from an EMBL/GenBank/DDBJ whole genome shotgun (WGS) entry which is preliminary data.</text>
</comment>
<feature type="compositionally biased region" description="Basic and acidic residues" evidence="1">
    <location>
        <begin position="499"/>
        <end position="508"/>
    </location>
</feature>
<feature type="transmembrane region" description="Helical" evidence="2">
    <location>
        <begin position="276"/>
        <end position="293"/>
    </location>
</feature>
<evidence type="ECO:0000259" key="3">
    <source>
        <dbReference type="Pfam" id="PF01757"/>
    </source>
</evidence>
<feature type="transmembrane region" description="Helical" evidence="2">
    <location>
        <begin position="159"/>
        <end position="185"/>
    </location>
</feature>
<feature type="transmembrane region" description="Helical" evidence="2">
    <location>
        <begin position="77"/>
        <end position="98"/>
    </location>
</feature>
<keyword evidence="2" id="KW-0472">Membrane</keyword>
<feature type="compositionally biased region" description="Low complexity" evidence="1">
    <location>
        <begin position="412"/>
        <end position="424"/>
    </location>
</feature>
<feature type="transmembrane region" description="Helical" evidence="2">
    <location>
        <begin position="192"/>
        <end position="212"/>
    </location>
</feature>
<dbReference type="PANTHER" id="PTHR23028:SF131">
    <property type="entry name" value="BLR2367 PROTEIN"/>
    <property type="match status" value="1"/>
</dbReference>
<evidence type="ECO:0000313" key="4">
    <source>
        <dbReference type="EMBL" id="GAA3535852.1"/>
    </source>
</evidence>
<accession>A0ABP6VLB3</accession>
<feature type="compositionally biased region" description="Acidic residues" evidence="1">
    <location>
        <begin position="379"/>
        <end position="391"/>
    </location>
</feature>
<sequence length="553" mass="61439">MVALAEQPPAALAEQLPAEPKKTRIVFIDIGRGLGALLVFYSHIAHPWVIAKHDSAPYVTFIEALTSDPMHMSTQGIGQIAVPFFFLVSGFVVTPIALRQGTGRFALNRLIRVYAPMLFVVLLTAFLLVVNLHPPATGQSQELTPLTVLTNTALVNYLIYPQVVLVPVAWTMIIEVIFYALLVAVLPLLRRWTWLAIAIELTFIFVVMMSRSQLGPSWSLFAVNVSYLPVMVIGQTIWATTSKKIPLWTGALFGACAWSLYVLADIIDVGRVDSSYNLSMAFAVACFLLGMFAEDKLKQRKIWTTLSERSYSIYLLHMLVTFVLLQLLRPAVPLPIALVIVILAVFGVVEVSYRFVERPSHALARRLSHRPKPKPAPEPTEDTEDTEDTDVTMEIPRVPAARPGPSRPPRPAANGRAPRANGRPQPQTRGEQRRTSQSPARGEQRTSQPQPRTEQRAAQPRARGENRTAQPPARGEQRTVVARPAGGAHRARPPLPEPGPDRTAEPPVRRATPRRRPSAPPEPHHQPDQENHGQRGDHDDLPGHRNSFRRTPR</sequence>
<feature type="domain" description="Acyltransferase 3" evidence="3">
    <location>
        <begin position="26"/>
        <end position="348"/>
    </location>
</feature>
<dbReference type="InterPro" id="IPR002656">
    <property type="entry name" value="Acyl_transf_3_dom"/>
</dbReference>